<dbReference type="OrthoDB" id="8481770at2"/>
<dbReference type="AlphaFoldDB" id="A0A5B8S7J1"/>
<feature type="domain" description="RNA polymerase sigma-70 region 4" evidence="1">
    <location>
        <begin position="17"/>
        <end position="47"/>
    </location>
</feature>
<gene>
    <name evidence="2" type="ORF">FRF71_13395</name>
</gene>
<keyword evidence="3" id="KW-1185">Reference proteome</keyword>
<dbReference type="Pfam" id="PF04545">
    <property type="entry name" value="Sigma70_r4"/>
    <property type="match status" value="1"/>
</dbReference>
<protein>
    <recommendedName>
        <fullName evidence="1">RNA polymerase sigma-70 region 4 domain-containing protein</fullName>
    </recommendedName>
</protein>
<reference evidence="2 3" key="1">
    <citation type="journal article" date="2013" name="J. Microbiol. Biotechnol.">
        <title>Novosphingobium ginsenosidimutans sp. nov., with the ability to convert ginsenoside.</title>
        <authorList>
            <person name="Kim J.K."/>
            <person name="He D."/>
            <person name="Liu Q.M."/>
            <person name="Park H.Y."/>
            <person name="Jung M.S."/>
            <person name="Yoon M.H."/>
            <person name="Kim S.C."/>
            <person name="Im W.T."/>
        </authorList>
    </citation>
    <scope>NUCLEOTIDE SEQUENCE [LARGE SCALE GENOMIC DNA]</scope>
    <source>
        <strain evidence="2 3">FW-6</strain>
    </source>
</reference>
<name>A0A5B8S7J1_9SPHN</name>
<dbReference type="InterPro" id="IPR013324">
    <property type="entry name" value="RNA_pol_sigma_r3/r4-like"/>
</dbReference>
<accession>A0A5B8S7J1</accession>
<sequence>MNRDHRKLHHGPLGRYNLPFQQIALLLGLSKGRVSQLHSQGLERLRKQMAPVR</sequence>
<evidence type="ECO:0000259" key="1">
    <source>
        <dbReference type="Pfam" id="PF04545"/>
    </source>
</evidence>
<dbReference type="GO" id="GO:0006352">
    <property type="term" value="P:DNA-templated transcription initiation"/>
    <property type="evidence" value="ECO:0007669"/>
    <property type="project" value="InterPro"/>
</dbReference>
<dbReference type="Gene3D" id="1.20.140.160">
    <property type="match status" value="1"/>
</dbReference>
<dbReference type="GO" id="GO:0003700">
    <property type="term" value="F:DNA-binding transcription factor activity"/>
    <property type="evidence" value="ECO:0007669"/>
    <property type="project" value="InterPro"/>
</dbReference>
<dbReference type="KEGG" id="ngf:FRF71_13395"/>
<organism evidence="2 3">
    <name type="scientific">Novosphingobium ginsenosidimutans</name>
    <dbReference type="NCBI Taxonomy" id="1176536"/>
    <lineage>
        <taxon>Bacteria</taxon>
        <taxon>Pseudomonadati</taxon>
        <taxon>Pseudomonadota</taxon>
        <taxon>Alphaproteobacteria</taxon>
        <taxon>Sphingomonadales</taxon>
        <taxon>Sphingomonadaceae</taxon>
        <taxon>Novosphingobium</taxon>
    </lineage>
</organism>
<evidence type="ECO:0000313" key="3">
    <source>
        <dbReference type="Proteomes" id="UP000321172"/>
    </source>
</evidence>
<proteinExistence type="predicted"/>
<dbReference type="InterPro" id="IPR007630">
    <property type="entry name" value="RNA_pol_sigma70_r4"/>
</dbReference>
<dbReference type="EMBL" id="CP042345">
    <property type="protein sequence ID" value="QEA17599.1"/>
    <property type="molecule type" value="Genomic_DNA"/>
</dbReference>
<dbReference type="Proteomes" id="UP000321172">
    <property type="component" value="Chromosome"/>
</dbReference>
<dbReference type="SUPFAM" id="SSF88659">
    <property type="entry name" value="Sigma3 and sigma4 domains of RNA polymerase sigma factors"/>
    <property type="match status" value="1"/>
</dbReference>
<evidence type="ECO:0000313" key="2">
    <source>
        <dbReference type="EMBL" id="QEA17599.1"/>
    </source>
</evidence>